<dbReference type="PANTHER" id="PTHR42735">
    <property type="match status" value="1"/>
</dbReference>
<keyword evidence="3 5" id="KW-0456">Lyase</keyword>
<dbReference type="EMBL" id="AEIU01000059">
    <property type="protein sequence ID" value="EFP97278.1"/>
    <property type="molecule type" value="Genomic_DNA"/>
</dbReference>
<evidence type="ECO:0000256" key="3">
    <source>
        <dbReference type="ARBA" id="ARBA00023239"/>
    </source>
</evidence>
<dbReference type="Proteomes" id="UP000002943">
    <property type="component" value="Unassembled WGS sequence"/>
</dbReference>
<comment type="caution">
    <text evidence="6">The sequence shown here is derived from an EMBL/GenBank/DDBJ whole genome shotgun (WGS) entry which is preliminary data.</text>
</comment>
<accession>E3BHI9</accession>
<sequence length="442" mass="49499">MLCDKTISILVKLISKNKENFGYLPKFDREEDIQVIIESLIERLQDNDPYFHPHYVGHMSSYASDLSLVGYLMASQINPNNHSYEGGRATTNMEVECINKMGSMIGWKNTKGHLTSSGTIANLESLWLARESGATAVIVSTQGHYSHKRNSSILGMECIHVPTDKNGKMRINCLEEVLIGREKAVVVATLGTTLLGAVDPLDEIVSLKVKYNFILHTDAAYGGYFKLIEDSLSPSVMRSFLSLAKSDSIVIDPHKKGLQPFGCGSILINPAYKNISDKYQHESPYTYFDKTGISLGKETLECSRSGASAAALWATMQFYTLEKEGVFSSKLKNSKLAADKFAQMVHRSEFFECISDHYDLDIVVFKISNNVEIKKKTLCLFEAMKTKGYFLALASGTYKNTYFDNSFIRCTFMKSEHVDIIAQLYLTLETTLAEIETIEIDQ</sequence>
<organism evidence="6 7">
    <name type="scientific">Vibrio caribbeanicus ATCC BAA-2122</name>
    <dbReference type="NCBI Taxonomy" id="796620"/>
    <lineage>
        <taxon>Bacteria</taxon>
        <taxon>Pseudomonadati</taxon>
        <taxon>Pseudomonadota</taxon>
        <taxon>Gammaproteobacteria</taxon>
        <taxon>Vibrionales</taxon>
        <taxon>Vibrionaceae</taxon>
        <taxon>Vibrio</taxon>
    </lineage>
</organism>
<comment type="cofactor">
    <cofactor evidence="1 4 5">
        <name>pyridoxal 5'-phosphate</name>
        <dbReference type="ChEBI" id="CHEBI:597326"/>
    </cofactor>
</comment>
<evidence type="ECO:0000313" key="7">
    <source>
        <dbReference type="Proteomes" id="UP000002943"/>
    </source>
</evidence>
<dbReference type="RefSeq" id="WP_009600456.1">
    <property type="nucleotide sequence ID" value="NZ_AEIU01000059.1"/>
</dbReference>
<keyword evidence="2 4" id="KW-0663">Pyridoxal phosphate</keyword>
<evidence type="ECO:0000256" key="1">
    <source>
        <dbReference type="ARBA" id="ARBA00001933"/>
    </source>
</evidence>
<dbReference type="GO" id="GO:0016830">
    <property type="term" value="F:carbon-carbon lyase activity"/>
    <property type="evidence" value="ECO:0007669"/>
    <property type="project" value="InterPro"/>
</dbReference>
<dbReference type="AlphaFoldDB" id="E3BHI9"/>
<dbReference type="eggNOG" id="COG0076">
    <property type="taxonomic scope" value="Bacteria"/>
</dbReference>
<gene>
    <name evidence="6" type="ORF">VIBC2010_17824</name>
</gene>
<evidence type="ECO:0000313" key="6">
    <source>
        <dbReference type="EMBL" id="EFP97278.1"/>
    </source>
</evidence>
<dbReference type="GO" id="GO:0019752">
    <property type="term" value="P:carboxylic acid metabolic process"/>
    <property type="evidence" value="ECO:0007669"/>
    <property type="project" value="InterPro"/>
</dbReference>
<dbReference type="Gene3D" id="3.40.640.10">
    <property type="entry name" value="Type I PLP-dependent aspartate aminotransferase-like (Major domain)"/>
    <property type="match status" value="1"/>
</dbReference>
<dbReference type="Pfam" id="PF00282">
    <property type="entry name" value="Pyridoxal_deC"/>
    <property type="match status" value="1"/>
</dbReference>
<comment type="similarity">
    <text evidence="5">Belongs to the group II decarboxylase family.</text>
</comment>
<evidence type="ECO:0000256" key="2">
    <source>
        <dbReference type="ARBA" id="ARBA00022898"/>
    </source>
</evidence>
<dbReference type="InterPro" id="IPR015421">
    <property type="entry name" value="PyrdxlP-dep_Trfase_major"/>
</dbReference>
<evidence type="ECO:0000256" key="4">
    <source>
        <dbReference type="PIRSR" id="PIRSR602129-50"/>
    </source>
</evidence>
<reference evidence="6 7" key="1">
    <citation type="journal article" date="2012" name="Int. J. Syst. Evol. Microbiol.">
        <title>Vibrio caribbeanicus sp. nov., isolated from the marine sponge Scleritoderma cyanea.</title>
        <authorList>
            <person name="Hoffmann M."/>
            <person name="Monday S.R."/>
            <person name="Allard M.W."/>
            <person name="Strain E.A."/>
            <person name="Whittaker P."/>
            <person name="Naum M."/>
            <person name="McCarthy P.J."/>
            <person name="Lopez J.V."/>
            <person name="Fischer M."/>
            <person name="Brown E.W."/>
        </authorList>
    </citation>
    <scope>NUCLEOTIDE SEQUENCE [LARGE SCALE GENOMIC DNA]</scope>
    <source>
        <strain evidence="6 7">ATCC BAA-2122</strain>
    </source>
</reference>
<evidence type="ECO:0000256" key="5">
    <source>
        <dbReference type="RuleBase" id="RU000382"/>
    </source>
</evidence>
<dbReference type="SUPFAM" id="SSF53383">
    <property type="entry name" value="PLP-dependent transferases"/>
    <property type="match status" value="1"/>
</dbReference>
<dbReference type="OrthoDB" id="9803665at2"/>
<dbReference type="PANTHER" id="PTHR42735:SF4">
    <property type="entry name" value="PYRIDOXAL PHOSPHATE-DEPENDENT DECARBOXYLASE FAMILY PROTEIN"/>
    <property type="match status" value="1"/>
</dbReference>
<dbReference type="InterPro" id="IPR015424">
    <property type="entry name" value="PyrdxlP-dep_Trfase"/>
</dbReference>
<feature type="modified residue" description="N6-(pyridoxal phosphate)lysine" evidence="4">
    <location>
        <position position="255"/>
    </location>
</feature>
<name>E3BHI9_9VIBR</name>
<dbReference type="GO" id="GO:0030170">
    <property type="term" value="F:pyridoxal phosphate binding"/>
    <property type="evidence" value="ECO:0007669"/>
    <property type="project" value="InterPro"/>
</dbReference>
<protein>
    <submittedName>
        <fullName evidence="6">Pyridoxal-dependent decarboxylase conserved domain protein</fullName>
    </submittedName>
</protein>
<dbReference type="STRING" id="796620.VIBC2010_17824"/>
<dbReference type="InterPro" id="IPR050477">
    <property type="entry name" value="GrpII_AminoAcid_Decarb"/>
</dbReference>
<proteinExistence type="inferred from homology"/>
<keyword evidence="7" id="KW-1185">Reference proteome</keyword>
<dbReference type="InterPro" id="IPR002129">
    <property type="entry name" value="PyrdxlP-dep_de-COase"/>
</dbReference>